<dbReference type="Gene3D" id="3.90.280.10">
    <property type="entry name" value="PEBP-like"/>
    <property type="match status" value="1"/>
</dbReference>
<sequence length="186" mass="21429">MPDVIPEFEPKTEMKITYHVDRQIDMGAELLPEEVVESPHIWFRNTSADAEYTMVLFDADAEVPLVRHWIAINVDGLKPATSFKDNSTIHQYTPYHGPTPPAGTGKHRYVFVLYEQSQKNQVMLPVLEKPSLNRAFFNINEFVQTNNLTPIAASYMLIEHQDGYEGEYRKAHGPMWYHSLHSMSVH</sequence>
<evidence type="ECO:0000313" key="1">
    <source>
        <dbReference type="EMBL" id="KAF7729765.1"/>
    </source>
</evidence>
<dbReference type="InterPro" id="IPR036610">
    <property type="entry name" value="PEBP-like_sf"/>
</dbReference>
<reference evidence="1" key="1">
    <citation type="submission" date="2020-01" db="EMBL/GenBank/DDBJ databases">
        <title>Genome Sequencing of Three Apophysomyces-Like Fungal Strains Confirms a Novel Fungal Genus in the Mucoromycota with divergent Burkholderia-like Endosymbiotic Bacteria.</title>
        <authorList>
            <person name="Stajich J.E."/>
            <person name="Macias A.M."/>
            <person name="Carter-House D."/>
            <person name="Lovett B."/>
            <person name="Kasson L.R."/>
            <person name="Berry K."/>
            <person name="Grigoriev I."/>
            <person name="Chang Y."/>
            <person name="Spatafora J."/>
            <person name="Kasson M.T."/>
        </authorList>
    </citation>
    <scope>NUCLEOTIDE SEQUENCE</scope>
    <source>
        <strain evidence="1">NRRL A-21654</strain>
    </source>
</reference>
<evidence type="ECO:0008006" key="3">
    <source>
        <dbReference type="Google" id="ProtNLM"/>
    </source>
</evidence>
<dbReference type="InterPro" id="IPR035810">
    <property type="entry name" value="PEBP_euk"/>
</dbReference>
<dbReference type="PANTHER" id="PTHR11362">
    <property type="entry name" value="PHOSPHATIDYLETHANOLAMINE-BINDING PROTEIN"/>
    <property type="match status" value="1"/>
</dbReference>
<accession>A0A8H7ETG2</accession>
<dbReference type="Proteomes" id="UP000605846">
    <property type="component" value="Unassembled WGS sequence"/>
</dbReference>
<protein>
    <recommendedName>
        <fullName evidence="3">Phosphatidylethanolamine-binding protein</fullName>
    </recommendedName>
</protein>
<dbReference type="CDD" id="cd00866">
    <property type="entry name" value="PEBP_euk"/>
    <property type="match status" value="1"/>
</dbReference>
<dbReference type="EMBL" id="JABAYA010000022">
    <property type="protein sequence ID" value="KAF7729765.1"/>
    <property type="molecule type" value="Genomic_DNA"/>
</dbReference>
<keyword evidence="2" id="KW-1185">Reference proteome</keyword>
<proteinExistence type="predicted"/>
<organism evidence="1 2">
    <name type="scientific">Apophysomyces ossiformis</name>
    <dbReference type="NCBI Taxonomy" id="679940"/>
    <lineage>
        <taxon>Eukaryota</taxon>
        <taxon>Fungi</taxon>
        <taxon>Fungi incertae sedis</taxon>
        <taxon>Mucoromycota</taxon>
        <taxon>Mucoromycotina</taxon>
        <taxon>Mucoromycetes</taxon>
        <taxon>Mucorales</taxon>
        <taxon>Mucorineae</taxon>
        <taxon>Mucoraceae</taxon>
        <taxon>Apophysomyces</taxon>
    </lineage>
</organism>
<gene>
    <name evidence="1" type="ORF">EC973_003843</name>
</gene>
<dbReference type="OrthoDB" id="2506647at2759"/>
<name>A0A8H7ETG2_9FUNG</name>
<dbReference type="PANTHER" id="PTHR11362:SF82">
    <property type="entry name" value="PHOSPHATIDYLETHANOLAMINE-BINDING PROTEIN 4"/>
    <property type="match status" value="1"/>
</dbReference>
<dbReference type="Pfam" id="PF01161">
    <property type="entry name" value="PBP"/>
    <property type="match status" value="1"/>
</dbReference>
<dbReference type="SUPFAM" id="SSF49777">
    <property type="entry name" value="PEBP-like"/>
    <property type="match status" value="1"/>
</dbReference>
<dbReference type="InterPro" id="IPR008914">
    <property type="entry name" value="PEBP"/>
</dbReference>
<dbReference type="AlphaFoldDB" id="A0A8H7ETG2"/>
<evidence type="ECO:0000313" key="2">
    <source>
        <dbReference type="Proteomes" id="UP000605846"/>
    </source>
</evidence>
<comment type="caution">
    <text evidence="1">The sequence shown here is derived from an EMBL/GenBank/DDBJ whole genome shotgun (WGS) entry which is preliminary data.</text>
</comment>